<evidence type="ECO:0000313" key="3">
    <source>
        <dbReference type="Proteomes" id="UP000609172"/>
    </source>
</evidence>
<feature type="signal peptide" evidence="1">
    <location>
        <begin position="1"/>
        <end position="18"/>
    </location>
</feature>
<dbReference type="Proteomes" id="UP000609172">
    <property type="component" value="Unassembled WGS sequence"/>
</dbReference>
<keyword evidence="3" id="KW-1185">Reference proteome</keyword>
<evidence type="ECO:0000313" key="2">
    <source>
        <dbReference type="EMBL" id="MBK0371286.1"/>
    </source>
</evidence>
<dbReference type="Gene3D" id="2.160.20.10">
    <property type="entry name" value="Single-stranded right-handed beta-helix, Pectin lyase-like"/>
    <property type="match status" value="1"/>
</dbReference>
<comment type="caution">
    <text evidence="2">The sequence shown here is derived from an EMBL/GenBank/DDBJ whole genome shotgun (WGS) entry which is preliminary data.</text>
</comment>
<dbReference type="InterPro" id="IPR011050">
    <property type="entry name" value="Pectin_lyase_fold/virulence"/>
</dbReference>
<dbReference type="InterPro" id="IPR012334">
    <property type="entry name" value="Pectin_lyas_fold"/>
</dbReference>
<reference evidence="2" key="1">
    <citation type="submission" date="2020-12" db="EMBL/GenBank/DDBJ databases">
        <title>Bacterial novel species Flavobacterium sp. SE-1-e isolated from soil.</title>
        <authorList>
            <person name="Jung H.-Y."/>
        </authorList>
    </citation>
    <scope>NUCLEOTIDE SEQUENCE</scope>
    <source>
        <strain evidence="2">SE-1-e</strain>
    </source>
</reference>
<sequence length="369" mass="41641">MKKLFVCACIFLNTLLFAQFKYNEVPLNYIKTVDMGNDYLKYLHSAYDLAQVLPKGFVKDGSIEYTEYIQSALNKYKIVKLPNFPLAVNNKGLSLSSNSVLIFDKNSELIMIPNNKNGYSLIQIVNKNNVKIYSPKLTGERDKHFGVTGEWGMGISVKNSDSVWVFNCNIKNFWGDGIYIGGVKCSSNINISGGFLDNNRRNGISIINGDKISLNNLVISNSNGINPMTGIDIEPNDNSNILSNIFLDNIITYNNGISGLSMYLGRLKSLKINVDIGIFVNNYRDIYSKRGISFSNVKSSKLKELGGEIKLSNFYLIGNKVPIAFLFHNTSLDNIVLSMKNFNILHKDKTKYMNDIKEFQEKKIIYNRN</sequence>
<dbReference type="SUPFAM" id="SSF51126">
    <property type="entry name" value="Pectin lyase-like"/>
    <property type="match status" value="1"/>
</dbReference>
<dbReference type="EMBL" id="JAEHFV010000010">
    <property type="protein sequence ID" value="MBK0371286.1"/>
    <property type="molecule type" value="Genomic_DNA"/>
</dbReference>
<dbReference type="AlphaFoldDB" id="A0A934PRJ0"/>
<dbReference type="RefSeq" id="WP_200107412.1">
    <property type="nucleotide sequence ID" value="NZ_JAEHFV010000010.1"/>
</dbReference>
<dbReference type="SMART" id="SM00710">
    <property type="entry name" value="PbH1"/>
    <property type="match status" value="4"/>
</dbReference>
<protein>
    <submittedName>
        <fullName evidence="2">Right-handed parallel beta-helix repeat-containing protein</fullName>
    </submittedName>
</protein>
<proteinExistence type="predicted"/>
<evidence type="ECO:0000256" key="1">
    <source>
        <dbReference type="SAM" id="SignalP"/>
    </source>
</evidence>
<keyword evidence="1" id="KW-0732">Signal</keyword>
<gene>
    <name evidence="2" type="ORF">I5M07_15770</name>
</gene>
<dbReference type="InterPro" id="IPR006626">
    <property type="entry name" value="PbH1"/>
</dbReference>
<feature type="chain" id="PRO_5037504315" evidence="1">
    <location>
        <begin position="19"/>
        <end position="369"/>
    </location>
</feature>
<accession>A0A934PRJ0</accession>
<name>A0A934PRJ0_9FLAO</name>
<organism evidence="2 3">
    <name type="scientific">Flavobacterium agrisoli</name>
    <dbReference type="NCBI Taxonomy" id="2793066"/>
    <lineage>
        <taxon>Bacteria</taxon>
        <taxon>Pseudomonadati</taxon>
        <taxon>Bacteroidota</taxon>
        <taxon>Flavobacteriia</taxon>
        <taxon>Flavobacteriales</taxon>
        <taxon>Flavobacteriaceae</taxon>
        <taxon>Flavobacterium</taxon>
    </lineage>
</organism>